<dbReference type="Proteomes" id="UP000694397">
    <property type="component" value="Chromosome 16"/>
</dbReference>
<dbReference type="CDD" id="cd00041">
    <property type="entry name" value="CUB"/>
    <property type="match status" value="1"/>
</dbReference>
<reference evidence="3 4" key="1">
    <citation type="submission" date="2019-04" db="EMBL/GenBank/DDBJ databases">
        <authorList>
            <consortium name="Wellcome Sanger Institute Data Sharing"/>
        </authorList>
    </citation>
    <scope>NUCLEOTIDE SEQUENCE [LARGE SCALE GENOMIC DNA]</scope>
</reference>
<dbReference type="PANTHER" id="PTHR24652:SF67">
    <property type="entry name" value="LOW-DENSITY LIPOPROTEIN RECEPTOR CLASS A DOMAIN-CONTAINING PROTEIN 2"/>
    <property type="match status" value="1"/>
</dbReference>
<dbReference type="GeneTree" id="ENSGT00390000004581"/>
<keyword evidence="2" id="KW-0472">Membrane</keyword>
<keyword evidence="1" id="KW-1015">Disulfide bond</keyword>
<feature type="transmembrane region" description="Helical" evidence="2">
    <location>
        <begin position="254"/>
        <end position="277"/>
    </location>
</feature>
<evidence type="ECO:0000256" key="2">
    <source>
        <dbReference type="SAM" id="Phobius"/>
    </source>
</evidence>
<gene>
    <name evidence="3" type="primary">LDLRAD2</name>
    <name evidence="3" type="synonym">ldlrad2</name>
</gene>
<dbReference type="OrthoDB" id="6514358at2759"/>
<evidence type="ECO:0000313" key="4">
    <source>
        <dbReference type="Proteomes" id="UP000694397"/>
    </source>
</evidence>
<evidence type="ECO:0000313" key="3">
    <source>
        <dbReference type="Ensembl" id="ENSSFOP00015074817.1"/>
    </source>
</evidence>
<evidence type="ECO:0000256" key="1">
    <source>
        <dbReference type="ARBA" id="ARBA00023157"/>
    </source>
</evidence>
<reference evidence="3" key="3">
    <citation type="submission" date="2025-09" db="UniProtKB">
        <authorList>
            <consortium name="Ensembl"/>
        </authorList>
    </citation>
    <scope>IDENTIFICATION</scope>
</reference>
<keyword evidence="2" id="KW-1133">Transmembrane helix</keyword>
<keyword evidence="2" id="KW-0812">Transmembrane</keyword>
<dbReference type="InterPro" id="IPR035914">
    <property type="entry name" value="Sperma_CUB_dom_sf"/>
</dbReference>
<accession>A0A8D0CJQ4</accession>
<dbReference type="SUPFAM" id="SSF49854">
    <property type="entry name" value="Spermadhesin, CUB domain"/>
    <property type="match status" value="1"/>
</dbReference>
<proteinExistence type="predicted"/>
<sequence>MSTWMAKMKTRLQNIMIISTCFALLNFLTLRVSATETVNLVDTCGQTIQGDRITVKSHQESRKHYFVTMETDCHLTMQAVSPRDNVQFHFRSFLVYSLLRVSPFIEQHFTSSTPLPEASRSLPLPVPTKPGLWSELTTMEGSGDPCYAGSYIQFYDGKNKASPPIGSKLCGKSLPKAVMSTGNYLTLRLVTRGSQPRVDFVGVFTSFRPGQQSDGISVPSIPSLVPSLVPLANRSCGTPDIIKPDTVTDSQTNILVLILYITLGLLAGVVVLCWCCWSPGWFLWRGVACQVCQRASWVEQAVASCVVQASSALVHPLGDAYLDLQSRGKIPGELLVCIYIHKNSAD</sequence>
<reference evidence="3" key="2">
    <citation type="submission" date="2025-08" db="UniProtKB">
        <authorList>
            <consortium name="Ensembl"/>
        </authorList>
    </citation>
    <scope>IDENTIFICATION</scope>
</reference>
<dbReference type="Ensembl" id="ENSSFOT00015063426.1">
    <property type="protein sequence ID" value="ENSSFOP00015074817.1"/>
    <property type="gene ID" value="ENSSFOG00015019135.2"/>
</dbReference>
<organism evidence="3 4">
    <name type="scientific">Scleropages formosus</name>
    <name type="common">Asian bonytongue</name>
    <name type="synonym">Osteoglossum formosum</name>
    <dbReference type="NCBI Taxonomy" id="113540"/>
    <lineage>
        <taxon>Eukaryota</taxon>
        <taxon>Metazoa</taxon>
        <taxon>Chordata</taxon>
        <taxon>Craniata</taxon>
        <taxon>Vertebrata</taxon>
        <taxon>Euteleostomi</taxon>
        <taxon>Actinopterygii</taxon>
        <taxon>Neopterygii</taxon>
        <taxon>Teleostei</taxon>
        <taxon>Osteoglossocephala</taxon>
        <taxon>Osteoglossomorpha</taxon>
        <taxon>Osteoglossiformes</taxon>
        <taxon>Osteoglossidae</taxon>
        <taxon>Scleropages</taxon>
    </lineage>
</organism>
<name>A0A8D0CJQ4_SCLFO</name>
<dbReference type="InterPro" id="IPR042333">
    <property type="entry name" value="LRAD2/Mig-13-like"/>
</dbReference>
<protein>
    <submittedName>
        <fullName evidence="3">Low density lipoprotein receptor class A domain containing 2</fullName>
    </submittedName>
</protein>
<dbReference type="PANTHER" id="PTHR24652">
    <property type="entry name" value="LOW-DENSITY LIPOPROTEIN RECEPTOR CLASS A DOMAIN-CONTAINING PROTEIN 2"/>
    <property type="match status" value="1"/>
</dbReference>
<dbReference type="Gene3D" id="2.60.120.290">
    <property type="entry name" value="Spermadhesin, CUB domain"/>
    <property type="match status" value="1"/>
</dbReference>
<dbReference type="InterPro" id="IPR000859">
    <property type="entry name" value="CUB_dom"/>
</dbReference>
<keyword evidence="4" id="KW-1185">Reference proteome</keyword>
<dbReference type="AlphaFoldDB" id="A0A8D0CJQ4"/>